<sequence>MTCVWHDDRVDPRRRTLASRRGGTRRLATIALLLLLVAPWMVGCVRVKASITISPDDTVSGQIIAAAKPRNDADLGPQLNADLPFGRKVAVSKYNRDGYVGSQAVFSDLTFGELPQLAGMNPDAAGMNLTLRRSGDLVILEGRVDLTGLQDSEAPGASEADIRLTVTFPGEVVSTDGKRLTAEMVEWNPAPGVVSTMSAQARYTDPSTRSFIRAATWLGLGAFAVAALVALLAWQVRDRSPAVGAPVDEEG</sequence>
<organism evidence="2 3">
    <name type="scientific">Mycolicibacillus koreensis</name>
    <dbReference type="NCBI Taxonomy" id="1069220"/>
    <lineage>
        <taxon>Bacteria</taxon>
        <taxon>Bacillati</taxon>
        <taxon>Actinomycetota</taxon>
        <taxon>Actinomycetes</taxon>
        <taxon>Mycobacteriales</taxon>
        <taxon>Mycobacteriaceae</taxon>
        <taxon>Mycolicibacillus</taxon>
    </lineage>
</organism>
<accession>A0A7I7S9E3</accession>
<dbReference type="AlphaFoldDB" id="A0A7I7S9E3"/>
<evidence type="ECO:0000313" key="2">
    <source>
        <dbReference type="EMBL" id="OSC35243.1"/>
    </source>
</evidence>
<comment type="caution">
    <text evidence="2">The sequence shown here is derived from an EMBL/GenBank/DDBJ whole genome shotgun (WGS) entry which is preliminary data.</text>
</comment>
<evidence type="ECO:0000313" key="3">
    <source>
        <dbReference type="Proteomes" id="UP000193577"/>
    </source>
</evidence>
<dbReference type="EMBL" id="NCXO01000005">
    <property type="protein sequence ID" value="OSC35243.1"/>
    <property type="molecule type" value="Genomic_DNA"/>
</dbReference>
<dbReference type="Pfam" id="PF21946">
    <property type="entry name" value="LppM"/>
    <property type="match status" value="1"/>
</dbReference>
<evidence type="ECO:0000259" key="1">
    <source>
        <dbReference type="Pfam" id="PF21946"/>
    </source>
</evidence>
<feature type="domain" description="LppM" evidence="1">
    <location>
        <begin position="46"/>
        <end position="203"/>
    </location>
</feature>
<keyword evidence="3" id="KW-1185">Reference proteome</keyword>
<proteinExistence type="predicted"/>
<name>A0A7I7S9E3_9MYCO</name>
<protein>
    <submittedName>
        <fullName evidence="2">DUF3153 domain-containing protein</fullName>
    </submittedName>
</protein>
<gene>
    <name evidence="2" type="ORF">B8W67_04010</name>
</gene>
<dbReference type="InterPro" id="IPR053807">
    <property type="entry name" value="LppM"/>
</dbReference>
<reference evidence="2 3" key="1">
    <citation type="submission" date="2017-04" db="EMBL/GenBank/DDBJ databases">
        <title>The new phylogeny of genus Mycobacterium.</title>
        <authorList>
            <person name="Tortoli E."/>
            <person name="Trovato A."/>
            <person name="Cirillo D.M."/>
        </authorList>
    </citation>
    <scope>NUCLEOTIDE SEQUENCE [LARGE SCALE GENOMIC DNA]</scope>
    <source>
        <strain evidence="2 3">KCTC 19819</strain>
    </source>
</reference>
<dbReference type="Proteomes" id="UP000193577">
    <property type="component" value="Unassembled WGS sequence"/>
</dbReference>